<reference evidence="9" key="1">
    <citation type="submission" date="2020-05" db="EMBL/GenBank/DDBJ databases">
        <authorList>
            <person name="Chiriac C."/>
            <person name="Salcher M."/>
            <person name="Ghai R."/>
            <person name="Kavagutti S V."/>
        </authorList>
    </citation>
    <scope>NUCLEOTIDE SEQUENCE</scope>
</reference>
<keyword evidence="3" id="KW-0808">Transferase</keyword>
<dbReference type="CDD" id="cd00483">
    <property type="entry name" value="HPPK"/>
    <property type="match status" value="1"/>
</dbReference>
<dbReference type="EC" id="2.7.6.3" evidence="2"/>
<keyword evidence="4" id="KW-0547">Nucleotide-binding</keyword>
<dbReference type="GO" id="GO:0046654">
    <property type="term" value="P:tetrahydrofolate biosynthetic process"/>
    <property type="evidence" value="ECO:0007669"/>
    <property type="project" value="UniProtKB-UniPathway"/>
</dbReference>
<evidence type="ECO:0000256" key="1">
    <source>
        <dbReference type="ARBA" id="ARBA00005051"/>
    </source>
</evidence>
<keyword evidence="6" id="KW-0067">ATP-binding</keyword>
<dbReference type="AlphaFoldDB" id="A0A6J6NN54"/>
<dbReference type="InterPro" id="IPR035907">
    <property type="entry name" value="Hppk_sf"/>
</dbReference>
<evidence type="ECO:0000256" key="2">
    <source>
        <dbReference type="ARBA" id="ARBA00013253"/>
    </source>
</evidence>
<dbReference type="GO" id="GO:0046656">
    <property type="term" value="P:folic acid biosynthetic process"/>
    <property type="evidence" value="ECO:0007669"/>
    <property type="project" value="UniProtKB-KW"/>
</dbReference>
<name>A0A6J6NN54_9ZZZZ</name>
<evidence type="ECO:0000256" key="4">
    <source>
        <dbReference type="ARBA" id="ARBA00022741"/>
    </source>
</evidence>
<evidence type="ECO:0000256" key="7">
    <source>
        <dbReference type="ARBA" id="ARBA00022909"/>
    </source>
</evidence>
<dbReference type="Gene3D" id="3.30.70.560">
    <property type="entry name" value="7,8-Dihydro-6-hydroxymethylpterin-pyrophosphokinase HPPK"/>
    <property type="match status" value="1"/>
</dbReference>
<accession>A0A6J6NN54</accession>
<proteinExistence type="predicted"/>
<dbReference type="GO" id="GO:0003848">
    <property type="term" value="F:2-amino-4-hydroxy-6-hydroxymethyldihydropteridine diphosphokinase activity"/>
    <property type="evidence" value="ECO:0007669"/>
    <property type="project" value="UniProtKB-EC"/>
</dbReference>
<comment type="pathway">
    <text evidence="1">Cofactor biosynthesis; tetrahydrofolate biosynthesis; 2-amino-4-hydroxy-6-hydroxymethyl-7,8-dihydropteridine diphosphate from 7,8-dihydroneopterin triphosphate: step 4/4.</text>
</comment>
<dbReference type="GO" id="GO:0016301">
    <property type="term" value="F:kinase activity"/>
    <property type="evidence" value="ECO:0007669"/>
    <property type="project" value="UniProtKB-KW"/>
</dbReference>
<protein>
    <recommendedName>
        <fullName evidence="2">2-amino-4-hydroxy-6-hydroxymethyldihydropteridine diphosphokinase</fullName>
        <ecNumber evidence="2">2.7.6.3</ecNumber>
    </recommendedName>
</protein>
<evidence type="ECO:0000259" key="8">
    <source>
        <dbReference type="PROSITE" id="PS00794"/>
    </source>
</evidence>
<evidence type="ECO:0000256" key="5">
    <source>
        <dbReference type="ARBA" id="ARBA00022777"/>
    </source>
</evidence>
<sequence length="149" mass="16557">MTIAYVGLGANLGDREQTILEAAHRIGAQRISTLIETEPWGVTDQPHFLNAVAEVPTTASPGIFLLQLLKVERDLGRIRDGNRWGPRLIDLDLLLYGNEIIDDEDLHVPHPHLHERTFVLQPLAELAPDLIVPGRGPVAELLRRIQSST</sequence>
<dbReference type="InterPro" id="IPR000550">
    <property type="entry name" value="Hppk"/>
</dbReference>
<gene>
    <name evidence="9" type="ORF">UFOPK2399_00502</name>
</gene>
<dbReference type="PANTHER" id="PTHR43071:SF1">
    <property type="entry name" value="2-AMINO-4-HYDROXY-6-HYDROXYMETHYLDIHYDROPTERIDINE PYROPHOSPHOKINASE"/>
    <property type="match status" value="1"/>
</dbReference>
<keyword evidence="7" id="KW-0289">Folate biosynthesis</keyword>
<evidence type="ECO:0000256" key="6">
    <source>
        <dbReference type="ARBA" id="ARBA00022840"/>
    </source>
</evidence>
<dbReference type="UniPathway" id="UPA00077">
    <property type="reaction ID" value="UER00155"/>
</dbReference>
<dbReference type="PROSITE" id="PS00794">
    <property type="entry name" value="HPPK"/>
    <property type="match status" value="1"/>
</dbReference>
<feature type="domain" description="7,8-dihydro-6-hydroxymethylpterin-pyrophosphokinase" evidence="8">
    <location>
        <begin position="83"/>
        <end position="94"/>
    </location>
</feature>
<dbReference type="Pfam" id="PF01288">
    <property type="entry name" value="HPPK"/>
    <property type="match status" value="1"/>
</dbReference>
<evidence type="ECO:0000256" key="3">
    <source>
        <dbReference type="ARBA" id="ARBA00022679"/>
    </source>
</evidence>
<dbReference type="PANTHER" id="PTHR43071">
    <property type="entry name" value="2-AMINO-4-HYDROXY-6-HYDROXYMETHYLDIHYDROPTERIDINE PYROPHOSPHOKINASE"/>
    <property type="match status" value="1"/>
</dbReference>
<dbReference type="SUPFAM" id="SSF55083">
    <property type="entry name" value="6-hydroxymethyl-7,8-dihydropterin pyrophosphokinase, HPPK"/>
    <property type="match status" value="1"/>
</dbReference>
<dbReference type="NCBIfam" id="TIGR01498">
    <property type="entry name" value="folK"/>
    <property type="match status" value="1"/>
</dbReference>
<dbReference type="GO" id="GO:0005524">
    <property type="term" value="F:ATP binding"/>
    <property type="evidence" value="ECO:0007669"/>
    <property type="project" value="UniProtKB-KW"/>
</dbReference>
<dbReference type="EMBL" id="CAEZXP010000001">
    <property type="protein sequence ID" value="CAB4688080.1"/>
    <property type="molecule type" value="Genomic_DNA"/>
</dbReference>
<evidence type="ECO:0000313" key="9">
    <source>
        <dbReference type="EMBL" id="CAB4688080.1"/>
    </source>
</evidence>
<organism evidence="9">
    <name type="scientific">freshwater metagenome</name>
    <dbReference type="NCBI Taxonomy" id="449393"/>
    <lineage>
        <taxon>unclassified sequences</taxon>
        <taxon>metagenomes</taxon>
        <taxon>ecological metagenomes</taxon>
    </lineage>
</organism>
<keyword evidence="5" id="KW-0418">Kinase</keyword>